<dbReference type="AlphaFoldDB" id="A0A0K9Q0T2"/>
<dbReference type="PANTHER" id="PTHR35507">
    <property type="entry name" value="OS09G0488600 PROTEIN"/>
    <property type="match status" value="1"/>
</dbReference>
<dbReference type="EMBL" id="LFYR01000223">
    <property type="protein sequence ID" value="KMZ74913.1"/>
    <property type="molecule type" value="Genomic_DNA"/>
</dbReference>
<feature type="coiled-coil region" evidence="1">
    <location>
        <begin position="284"/>
        <end position="318"/>
    </location>
</feature>
<protein>
    <submittedName>
        <fullName evidence="3">Uncharacterized protein</fullName>
    </submittedName>
</protein>
<evidence type="ECO:0000256" key="2">
    <source>
        <dbReference type="SAM" id="MobiDB-lite"/>
    </source>
</evidence>
<name>A0A0K9Q0T2_ZOSMR</name>
<reference evidence="4" key="1">
    <citation type="journal article" date="2016" name="Nature">
        <title>The genome of the seagrass Zostera marina reveals angiosperm adaptation to the sea.</title>
        <authorList>
            <person name="Olsen J.L."/>
            <person name="Rouze P."/>
            <person name="Verhelst B."/>
            <person name="Lin Y.-C."/>
            <person name="Bayer T."/>
            <person name="Collen J."/>
            <person name="Dattolo E."/>
            <person name="De Paoli E."/>
            <person name="Dittami S."/>
            <person name="Maumus F."/>
            <person name="Michel G."/>
            <person name="Kersting A."/>
            <person name="Lauritano C."/>
            <person name="Lohaus R."/>
            <person name="Toepel M."/>
            <person name="Tonon T."/>
            <person name="Vanneste K."/>
            <person name="Amirebrahimi M."/>
            <person name="Brakel J."/>
            <person name="Bostroem C."/>
            <person name="Chovatia M."/>
            <person name="Grimwood J."/>
            <person name="Jenkins J.W."/>
            <person name="Jueterbock A."/>
            <person name="Mraz A."/>
            <person name="Stam W.T."/>
            <person name="Tice H."/>
            <person name="Bornberg-Bauer E."/>
            <person name="Green P.J."/>
            <person name="Pearson G.A."/>
            <person name="Procaccini G."/>
            <person name="Duarte C.M."/>
            <person name="Schmutz J."/>
            <person name="Reusch T.B.H."/>
            <person name="Van de Peer Y."/>
        </authorList>
    </citation>
    <scope>NUCLEOTIDE SEQUENCE [LARGE SCALE GENOMIC DNA]</scope>
    <source>
        <strain evidence="4">cv. Finnish</strain>
    </source>
</reference>
<comment type="caution">
    <text evidence="3">The sequence shown here is derived from an EMBL/GenBank/DDBJ whole genome shotgun (WGS) entry which is preliminary data.</text>
</comment>
<feature type="compositionally biased region" description="Basic and acidic residues" evidence="2">
    <location>
        <begin position="408"/>
        <end position="419"/>
    </location>
</feature>
<organism evidence="3 4">
    <name type="scientific">Zostera marina</name>
    <name type="common">Eelgrass</name>
    <dbReference type="NCBI Taxonomy" id="29655"/>
    <lineage>
        <taxon>Eukaryota</taxon>
        <taxon>Viridiplantae</taxon>
        <taxon>Streptophyta</taxon>
        <taxon>Embryophyta</taxon>
        <taxon>Tracheophyta</taxon>
        <taxon>Spermatophyta</taxon>
        <taxon>Magnoliopsida</taxon>
        <taxon>Liliopsida</taxon>
        <taxon>Zosteraceae</taxon>
        <taxon>Zostera</taxon>
    </lineage>
</organism>
<sequence length="435" mass="49709">MEEVEVGKKNPPSQSNLCFNAVTTRSSQPPPFLSFRKYFPPLRRFPLTCLFDRNRSVHVAARKPTWVSLQGRLVGVDEATSLRSVSSGGLGWEETLGWEMFTPMQRVLLVAVIAVGSASAESRKSREVEHLQRSIKIRDELLLCMQQKLDDLCERVYQKPTTDEDFDCCFDDFHSFGISTKTALASFDMNLSDGKKNVFENEYSRNEKLKTLQSTNITEQEERRMSDLSDFLSSATSSVDIQLSALAEQQQYYNLRQECEEKDVTIKDLKATILESNVKESKWIVELEDVIKRKNLVIAKLKKDLIFLEQQVVHLTRLRRTSSITDTSPNPNIHKPQLPVMSDNILYDMSSSSSSPSSDSDCPEVSNNYRSSFPLSGAVHQSHSQLLLKKKKSNISDTSPESCMAWKANERRRFSDIPKRRSKGRHTQPLQRRWV</sequence>
<keyword evidence="1" id="KW-0175">Coiled coil</keyword>
<evidence type="ECO:0000313" key="4">
    <source>
        <dbReference type="Proteomes" id="UP000036987"/>
    </source>
</evidence>
<dbReference type="PANTHER" id="PTHR35507:SF1">
    <property type="entry name" value="TMF_TATA_BD DOMAIN-CONTAINING PROTEIN"/>
    <property type="match status" value="1"/>
</dbReference>
<keyword evidence="4" id="KW-1185">Reference proteome</keyword>
<evidence type="ECO:0000256" key="1">
    <source>
        <dbReference type="SAM" id="Coils"/>
    </source>
</evidence>
<evidence type="ECO:0000313" key="3">
    <source>
        <dbReference type="EMBL" id="KMZ74913.1"/>
    </source>
</evidence>
<feature type="region of interest" description="Disordered" evidence="2">
    <location>
        <begin position="384"/>
        <end position="435"/>
    </location>
</feature>
<accession>A0A0K9Q0T2</accession>
<dbReference type="Proteomes" id="UP000036987">
    <property type="component" value="Unassembled WGS sequence"/>
</dbReference>
<dbReference type="OrthoDB" id="1894403at2759"/>
<gene>
    <name evidence="3" type="ORF">ZOSMA_120G00030</name>
</gene>
<proteinExistence type="predicted"/>
<dbReference type="OMA" id="WKANERR"/>